<feature type="domain" description="Roadblock/LAMTOR2" evidence="1">
    <location>
        <begin position="20"/>
        <end position="112"/>
    </location>
</feature>
<organism evidence="2 3">
    <name type="scientific">Geopseudomonas aromaticivorans</name>
    <dbReference type="NCBI Taxonomy" id="2849492"/>
    <lineage>
        <taxon>Bacteria</taxon>
        <taxon>Pseudomonadati</taxon>
        <taxon>Pseudomonadota</taxon>
        <taxon>Gammaproteobacteria</taxon>
        <taxon>Pseudomonadales</taxon>
        <taxon>Pseudomonadaceae</taxon>
        <taxon>Geopseudomonas</taxon>
    </lineage>
</organism>
<accession>A0ABS6MZI0</accession>
<dbReference type="EMBL" id="JAHRGL010000049">
    <property type="protein sequence ID" value="MBV2134214.1"/>
    <property type="molecule type" value="Genomic_DNA"/>
</dbReference>
<evidence type="ECO:0000313" key="2">
    <source>
        <dbReference type="EMBL" id="MBV2134214.1"/>
    </source>
</evidence>
<evidence type="ECO:0000313" key="3">
    <source>
        <dbReference type="Proteomes" id="UP000813068"/>
    </source>
</evidence>
<evidence type="ECO:0000259" key="1">
    <source>
        <dbReference type="SMART" id="SM00960"/>
    </source>
</evidence>
<dbReference type="InterPro" id="IPR004942">
    <property type="entry name" value="Roadblock/LAMTOR2_dom"/>
</dbReference>
<dbReference type="RefSeq" id="WP_217682650.1">
    <property type="nucleotide sequence ID" value="NZ_JAHRGL010000049.1"/>
</dbReference>
<sequence length="151" mass="15452">MNTPADAPQARTPRLKTACQEQLAALAASMDGLRVAVVASADGFPLASVGLQAEESRRITAMAAALDALGQRLVQELALGAQESALIESAEGLVLCRQVVNGITPMILLVVTGEGSNPGYALWAVKKAARALSESLGAPGSGAPTTSEREQ</sequence>
<comment type="caution">
    <text evidence="2">The sequence shown here is derived from an EMBL/GenBank/DDBJ whole genome shotgun (WGS) entry which is preliminary data.</text>
</comment>
<protein>
    <submittedName>
        <fullName evidence="2">Roadblock/LC7 domain-containing protein</fullName>
    </submittedName>
</protein>
<name>A0ABS6MZI0_9GAMM</name>
<dbReference type="SMART" id="SM00960">
    <property type="entry name" value="Robl_LC7"/>
    <property type="match status" value="1"/>
</dbReference>
<proteinExistence type="predicted"/>
<dbReference type="Pfam" id="PF03259">
    <property type="entry name" value="Robl_LC7"/>
    <property type="match status" value="1"/>
</dbReference>
<gene>
    <name evidence="2" type="ORF">KRX52_15650</name>
</gene>
<reference evidence="2 3" key="1">
    <citation type="submission" date="2021-06" db="EMBL/GenBank/DDBJ databases">
        <title>Differences between aerobic and microaerobic xylene degrading microbial communities.</title>
        <authorList>
            <person name="Banerjee S."/>
            <person name="Tancsics A."/>
        </authorList>
    </citation>
    <scope>NUCLEOTIDE SEQUENCE [LARGE SCALE GENOMIC DNA]</scope>
    <source>
        <strain evidence="2 3">MAP12</strain>
    </source>
</reference>
<keyword evidence="3" id="KW-1185">Reference proteome</keyword>
<dbReference type="Proteomes" id="UP000813068">
    <property type="component" value="Unassembled WGS sequence"/>
</dbReference>